<evidence type="ECO:0000313" key="2">
    <source>
        <dbReference type="Proteomes" id="UP000711178"/>
    </source>
</evidence>
<gene>
    <name evidence="1" type="ORF">KIF53_20470</name>
</gene>
<evidence type="ECO:0000313" key="1">
    <source>
        <dbReference type="EMBL" id="MBW8290018.1"/>
    </source>
</evidence>
<dbReference type="EMBL" id="JAHDTB010000030">
    <property type="protein sequence ID" value="MBW8290018.1"/>
    <property type="molecule type" value="Genomic_DNA"/>
</dbReference>
<organism evidence="1 2">
    <name type="scientific">Chromobacterium subtsugae</name>
    <dbReference type="NCBI Taxonomy" id="251747"/>
    <lineage>
        <taxon>Bacteria</taxon>
        <taxon>Pseudomonadati</taxon>
        <taxon>Pseudomonadota</taxon>
        <taxon>Betaproteobacteria</taxon>
        <taxon>Neisseriales</taxon>
        <taxon>Chromobacteriaceae</taxon>
        <taxon>Chromobacterium</taxon>
    </lineage>
</organism>
<comment type="caution">
    <text evidence="1">The sequence shown here is derived from an EMBL/GenBank/DDBJ whole genome shotgun (WGS) entry which is preliminary data.</text>
</comment>
<sequence>MKLKMHDTYTFKRCIVCTFLNFKYPAPRANRLAGSLSAQAALALACATPCGQVPDRGGRIEVIRTLGQVQPSQTNHASPKQQAGGQARRHGIEYLKENCKNPAICQPIAIAAAAAWRRGNF</sequence>
<dbReference type="Proteomes" id="UP000711178">
    <property type="component" value="Unassembled WGS sequence"/>
</dbReference>
<accession>A0ABS7FIX1</accession>
<dbReference type="RefSeq" id="WP_146008360.1">
    <property type="nucleotide sequence ID" value="NZ_CP142381.1"/>
</dbReference>
<keyword evidence="2" id="KW-1185">Reference proteome</keyword>
<protein>
    <submittedName>
        <fullName evidence="1">Uncharacterized protein</fullName>
    </submittedName>
</protein>
<proteinExistence type="predicted"/>
<reference evidence="1 2" key="1">
    <citation type="submission" date="2021-05" db="EMBL/GenBank/DDBJ databases">
        <title>Draft Whole Genome Sequencing Of Biosensor Chromobacterium violaceum Strain CV026 Reveals A Regulatory RNA In Chromobacterium violaceum Phenotype Regulatory Network.</title>
        <authorList>
            <person name="Hong K.W."/>
            <person name="Chan K.G."/>
            <person name="Chang C.-Y."/>
        </authorList>
    </citation>
    <scope>NUCLEOTIDE SEQUENCE [LARGE SCALE GENOMIC DNA]</scope>
    <source>
        <strain evidence="1 2">ATCC 31532</strain>
    </source>
</reference>
<name>A0ABS7FIX1_9NEIS</name>
<dbReference type="GeneID" id="89684856"/>